<feature type="chain" id="PRO_5040182172" description="Killer toxin Kp4 domain-containing protein" evidence="1">
    <location>
        <begin position="18"/>
        <end position="154"/>
    </location>
</feature>
<keyword evidence="3" id="KW-1185">Reference proteome</keyword>
<evidence type="ECO:0000256" key="1">
    <source>
        <dbReference type="SAM" id="SignalP"/>
    </source>
</evidence>
<evidence type="ECO:0008006" key="4">
    <source>
        <dbReference type="Google" id="ProtNLM"/>
    </source>
</evidence>
<dbReference type="EMBL" id="CP086354">
    <property type="protein sequence ID" value="UNI14765.1"/>
    <property type="molecule type" value="Genomic_DNA"/>
</dbReference>
<evidence type="ECO:0000313" key="3">
    <source>
        <dbReference type="Proteomes" id="UP000829364"/>
    </source>
</evidence>
<sequence>MRPSFATVLGLVSLGLGRDWVKDPWKLTEGCFHVSYECEDAQTVAGRGDNPSVAEYIARLVDKLPEDTVYKSGEHIICYQYSNGPAGFCLFFEGLDKGATRNKRDIKAAIPVLLEVSPSRECKGRCGEARAHGDTRNGLLKLDYVGEHSCEGIC</sequence>
<dbReference type="Proteomes" id="UP000829364">
    <property type="component" value="Chromosome 1"/>
</dbReference>
<dbReference type="AlphaFoldDB" id="A0A9Q8V6D5"/>
<proteinExistence type="predicted"/>
<accession>A0A9Q8V6D5</accession>
<reference evidence="2" key="1">
    <citation type="submission" date="2021-11" db="EMBL/GenBank/DDBJ databases">
        <title>Purpureocillium_takamizusanense_genome.</title>
        <authorList>
            <person name="Nguyen N.-H."/>
        </authorList>
    </citation>
    <scope>NUCLEOTIDE SEQUENCE</scope>
    <source>
        <strain evidence="2">PT3</strain>
    </source>
</reference>
<keyword evidence="1" id="KW-0732">Signal</keyword>
<name>A0A9Q8V6D5_9HYPO</name>
<dbReference type="RefSeq" id="XP_047838246.1">
    <property type="nucleotide sequence ID" value="XM_047982284.1"/>
</dbReference>
<feature type="signal peptide" evidence="1">
    <location>
        <begin position="1"/>
        <end position="17"/>
    </location>
</feature>
<dbReference type="GeneID" id="72063326"/>
<dbReference type="KEGG" id="ptkz:JDV02_001363"/>
<evidence type="ECO:0000313" key="2">
    <source>
        <dbReference type="EMBL" id="UNI14765.1"/>
    </source>
</evidence>
<dbReference type="Gene3D" id="3.30.430.10">
    <property type="entry name" value="Killer Toxin P4, subunit A"/>
    <property type="match status" value="1"/>
</dbReference>
<organism evidence="2 3">
    <name type="scientific">Purpureocillium takamizusanense</name>
    <dbReference type="NCBI Taxonomy" id="2060973"/>
    <lineage>
        <taxon>Eukaryota</taxon>
        <taxon>Fungi</taxon>
        <taxon>Dikarya</taxon>
        <taxon>Ascomycota</taxon>
        <taxon>Pezizomycotina</taxon>
        <taxon>Sordariomycetes</taxon>
        <taxon>Hypocreomycetidae</taxon>
        <taxon>Hypocreales</taxon>
        <taxon>Ophiocordycipitaceae</taxon>
        <taxon>Purpureocillium</taxon>
    </lineage>
</organism>
<gene>
    <name evidence="2" type="ORF">JDV02_001363</name>
</gene>
<protein>
    <recommendedName>
        <fullName evidence="4">Killer toxin Kp4 domain-containing protein</fullName>
    </recommendedName>
</protein>